<protein>
    <submittedName>
        <fullName evidence="1">Uncharacterized protein</fullName>
    </submittedName>
</protein>
<gene>
    <name evidence="1" type="ORF">RSOLAG1IB_08402</name>
</gene>
<evidence type="ECO:0000313" key="2">
    <source>
        <dbReference type="Proteomes" id="UP000059188"/>
    </source>
</evidence>
<dbReference type="Proteomes" id="UP000059188">
    <property type="component" value="Unassembled WGS sequence"/>
</dbReference>
<dbReference type="EMBL" id="LN679127">
    <property type="protein sequence ID" value="CEL57169.1"/>
    <property type="molecule type" value="Genomic_DNA"/>
</dbReference>
<organism evidence="1 2">
    <name type="scientific">Thanatephorus cucumeris (strain AG1-IB / isolate 7/3/14)</name>
    <name type="common">Lettuce bottom rot fungus</name>
    <name type="synonym">Rhizoctonia solani</name>
    <dbReference type="NCBI Taxonomy" id="1108050"/>
    <lineage>
        <taxon>Eukaryota</taxon>
        <taxon>Fungi</taxon>
        <taxon>Dikarya</taxon>
        <taxon>Basidiomycota</taxon>
        <taxon>Agaricomycotina</taxon>
        <taxon>Agaricomycetes</taxon>
        <taxon>Cantharellales</taxon>
        <taxon>Ceratobasidiaceae</taxon>
        <taxon>Rhizoctonia</taxon>
        <taxon>Rhizoctonia solani AG-1</taxon>
    </lineage>
</organism>
<evidence type="ECO:0000313" key="1">
    <source>
        <dbReference type="EMBL" id="CEL57169.1"/>
    </source>
</evidence>
<name>A0A0B7FJV3_THACB</name>
<sequence length="84" mass="9477">MIKQPRGNSEIDVPNWELCSGIYYGDSRVSALDDEDDFMVDHTQVAVLGTSDIPPPVNFQKKFSYCVADPKQDLAILVEDERDK</sequence>
<accession>A0A0B7FJV3</accession>
<keyword evidence="2" id="KW-1185">Reference proteome</keyword>
<proteinExistence type="predicted"/>
<dbReference type="AlphaFoldDB" id="A0A0B7FJV3"/>
<reference evidence="1 2" key="1">
    <citation type="submission" date="2014-11" db="EMBL/GenBank/DDBJ databases">
        <authorList>
            <person name="Wibberg Daniel"/>
        </authorList>
    </citation>
    <scope>NUCLEOTIDE SEQUENCE [LARGE SCALE GENOMIC DNA]</scope>
    <source>
        <strain evidence="1">Rhizoctonia solani AG1-IB 7/3/14</strain>
    </source>
</reference>